<dbReference type="AlphaFoldDB" id="C1AS40"/>
<dbReference type="GO" id="GO:0030151">
    <property type="term" value="F:molybdenum ion binding"/>
    <property type="evidence" value="ECO:0007669"/>
    <property type="project" value="InterPro"/>
</dbReference>
<dbReference type="SUPFAM" id="SSF81296">
    <property type="entry name" value="E set domains"/>
    <property type="match status" value="1"/>
</dbReference>
<feature type="domain" description="Moybdenum cofactor oxidoreductase dimerisation" evidence="6">
    <location>
        <begin position="124"/>
        <end position="236"/>
    </location>
</feature>
<dbReference type="STRING" id="632772.ROP_00420"/>
<name>C1AS40_RHOOB</name>
<keyword evidence="3" id="KW-0479">Metal-binding</keyword>
<keyword evidence="4" id="KW-0560">Oxidoreductase</keyword>
<organism evidence="7 8">
    <name type="scientific">Rhodococcus opacus (strain B4)</name>
    <dbReference type="NCBI Taxonomy" id="632772"/>
    <lineage>
        <taxon>Bacteria</taxon>
        <taxon>Bacillati</taxon>
        <taxon>Actinomycetota</taxon>
        <taxon>Actinomycetes</taxon>
        <taxon>Mycobacteriales</taxon>
        <taxon>Nocardiaceae</taxon>
        <taxon>Rhodococcus</taxon>
    </lineage>
</organism>
<sequence>MLDAAGAHTGDDLHVAFTAPDVSSLADPPQPYGSSIPAAKARSDEVLLAWEMNSAPLPRVHGGPVRVVVPGYIGARSGKWVTGITVQPHPSDNYFQATAYRILPPDADPDTAGPGDGISLSSVALNCDILEPDDGATVPAGPLTVRGYAFAGDDRGVARVDVSLDGGRTWCQADLEPEQSPWSWRLWSLCATVAGPVTITARAWDTTGAMQPESAAALWNPKGYANNSWARVHLHAN</sequence>
<reference evidence="7 8" key="1">
    <citation type="submission" date="2009-03" db="EMBL/GenBank/DDBJ databases">
        <title>Comparison of the complete genome sequences of Rhodococcus erythropolis PR4 and Rhodococcus opacus B4.</title>
        <authorList>
            <person name="Takarada H."/>
            <person name="Sekine M."/>
            <person name="Hosoyama A."/>
            <person name="Yamada R."/>
            <person name="Fujisawa T."/>
            <person name="Omata S."/>
            <person name="Shimizu A."/>
            <person name="Tsukatani N."/>
            <person name="Tanikawa S."/>
            <person name="Fujita N."/>
            <person name="Harayama S."/>
        </authorList>
    </citation>
    <scope>NUCLEOTIDE SEQUENCE [LARGE SCALE GENOMIC DNA]</scope>
    <source>
        <strain evidence="7 8">B4</strain>
    </source>
</reference>
<evidence type="ECO:0000256" key="2">
    <source>
        <dbReference type="ARBA" id="ARBA00022505"/>
    </source>
</evidence>
<dbReference type="InterPro" id="IPR036374">
    <property type="entry name" value="OxRdtase_Mopterin-bd_sf"/>
</dbReference>
<protein>
    <submittedName>
        <fullName evidence="7">Putative sulfite oxidase</fullName>
    </submittedName>
</protein>
<comment type="cofactor">
    <cofactor evidence="1">
        <name>Mo-molybdopterin</name>
        <dbReference type="ChEBI" id="CHEBI:71302"/>
    </cofactor>
</comment>
<evidence type="ECO:0000259" key="6">
    <source>
        <dbReference type="Pfam" id="PF03404"/>
    </source>
</evidence>
<dbReference type="PANTHER" id="PTHR19372">
    <property type="entry name" value="SULFITE REDUCTASE"/>
    <property type="match status" value="1"/>
</dbReference>
<dbReference type="Pfam" id="PF03404">
    <property type="entry name" value="Mo-co_dimer"/>
    <property type="match status" value="1"/>
</dbReference>
<dbReference type="InterPro" id="IPR008335">
    <property type="entry name" value="Mopterin_OxRdtase_euk"/>
</dbReference>
<dbReference type="Pfam" id="PF00174">
    <property type="entry name" value="Oxidored_molyb"/>
    <property type="match status" value="1"/>
</dbReference>
<keyword evidence="2" id="KW-0500">Molybdenum</keyword>
<dbReference type="KEGG" id="rop:ROP_00420"/>
<dbReference type="HOGENOM" id="CLU_003827_5_3_11"/>
<feature type="domain" description="Oxidoreductase molybdopterin-binding" evidence="5">
    <location>
        <begin position="2"/>
        <end position="95"/>
    </location>
</feature>
<evidence type="ECO:0000313" key="8">
    <source>
        <dbReference type="Proteomes" id="UP000002212"/>
    </source>
</evidence>
<dbReference type="GO" id="GO:0006790">
    <property type="term" value="P:sulfur compound metabolic process"/>
    <property type="evidence" value="ECO:0007669"/>
    <property type="project" value="TreeGrafter"/>
</dbReference>
<dbReference type="GO" id="GO:0020037">
    <property type="term" value="F:heme binding"/>
    <property type="evidence" value="ECO:0007669"/>
    <property type="project" value="TreeGrafter"/>
</dbReference>
<dbReference type="InterPro" id="IPR005066">
    <property type="entry name" value="MoCF_OxRdtse_dimer"/>
</dbReference>
<gene>
    <name evidence="7" type="ordered locus">ROP_00420</name>
</gene>
<evidence type="ECO:0000256" key="3">
    <source>
        <dbReference type="ARBA" id="ARBA00022723"/>
    </source>
</evidence>
<dbReference type="Proteomes" id="UP000002212">
    <property type="component" value="Chromosome"/>
</dbReference>
<dbReference type="Gene3D" id="3.90.420.10">
    <property type="entry name" value="Oxidoreductase, molybdopterin-binding domain"/>
    <property type="match status" value="1"/>
</dbReference>
<dbReference type="PATRIC" id="fig|632772.20.peg.46"/>
<dbReference type="Gene3D" id="2.60.40.650">
    <property type="match status" value="1"/>
</dbReference>
<evidence type="ECO:0000256" key="4">
    <source>
        <dbReference type="ARBA" id="ARBA00023002"/>
    </source>
</evidence>
<dbReference type="InterPro" id="IPR014756">
    <property type="entry name" value="Ig_E-set"/>
</dbReference>
<accession>C1AS40</accession>
<evidence type="ECO:0000259" key="5">
    <source>
        <dbReference type="Pfam" id="PF00174"/>
    </source>
</evidence>
<dbReference type="PANTHER" id="PTHR19372:SF7">
    <property type="entry name" value="SULFITE OXIDASE, MITOCHONDRIAL"/>
    <property type="match status" value="1"/>
</dbReference>
<dbReference type="EMBL" id="AP011115">
    <property type="protein sequence ID" value="BAH48289.1"/>
    <property type="molecule type" value="Genomic_DNA"/>
</dbReference>
<proteinExistence type="predicted"/>
<dbReference type="GO" id="GO:0008482">
    <property type="term" value="F:sulfite oxidase activity"/>
    <property type="evidence" value="ECO:0007669"/>
    <property type="project" value="TreeGrafter"/>
</dbReference>
<dbReference type="GO" id="GO:0043546">
    <property type="term" value="F:molybdopterin cofactor binding"/>
    <property type="evidence" value="ECO:0007669"/>
    <property type="project" value="TreeGrafter"/>
</dbReference>
<evidence type="ECO:0000256" key="1">
    <source>
        <dbReference type="ARBA" id="ARBA00001924"/>
    </source>
</evidence>
<evidence type="ECO:0000313" key="7">
    <source>
        <dbReference type="EMBL" id="BAH48289.1"/>
    </source>
</evidence>
<dbReference type="PRINTS" id="PR00407">
    <property type="entry name" value="EUMOPTERIN"/>
</dbReference>
<dbReference type="SUPFAM" id="SSF56524">
    <property type="entry name" value="Oxidoreductase molybdopterin-binding domain"/>
    <property type="match status" value="1"/>
</dbReference>
<dbReference type="InterPro" id="IPR000572">
    <property type="entry name" value="OxRdtase_Mopterin-bd_dom"/>
</dbReference>